<accession>A0ABY9B342</accession>
<dbReference type="SUPFAM" id="SSF52540">
    <property type="entry name" value="P-loop containing nucleoside triphosphate hydrolases"/>
    <property type="match status" value="1"/>
</dbReference>
<dbReference type="GO" id="GO:0005524">
    <property type="term" value="F:ATP binding"/>
    <property type="evidence" value="ECO:0007669"/>
    <property type="project" value="UniProtKB-KW"/>
</dbReference>
<evidence type="ECO:0000313" key="5">
    <source>
        <dbReference type="EMBL" id="WJW67624.1"/>
    </source>
</evidence>
<name>A0ABY9B342_9CHLR</name>
<evidence type="ECO:0000259" key="4">
    <source>
        <dbReference type="PROSITE" id="PS50893"/>
    </source>
</evidence>
<evidence type="ECO:0000313" key="6">
    <source>
        <dbReference type="Proteomes" id="UP001431572"/>
    </source>
</evidence>
<reference evidence="5" key="1">
    <citation type="journal article" date="2024" name="Nature">
        <title>Anoxygenic phototroph of the Chloroflexota uses a type I reaction centre.</title>
        <authorList>
            <person name="Tsuji J.M."/>
            <person name="Shaw N.A."/>
            <person name="Nagashima S."/>
            <person name="Venkiteswaran J.J."/>
            <person name="Schiff S.L."/>
            <person name="Watanabe T."/>
            <person name="Fukui M."/>
            <person name="Hanada S."/>
            <person name="Tank M."/>
            <person name="Neufeld J.D."/>
        </authorList>
    </citation>
    <scope>NUCLEOTIDE SEQUENCE</scope>
    <source>
        <strain evidence="5">L227-S17</strain>
    </source>
</reference>
<dbReference type="EMBL" id="CP128399">
    <property type="protein sequence ID" value="WJW67624.1"/>
    <property type="molecule type" value="Genomic_DNA"/>
</dbReference>
<dbReference type="InterPro" id="IPR027417">
    <property type="entry name" value="P-loop_NTPase"/>
</dbReference>
<keyword evidence="6" id="KW-1185">Reference proteome</keyword>
<dbReference type="InterPro" id="IPR015854">
    <property type="entry name" value="ABC_transpr_LolD-like"/>
</dbReference>
<proteinExistence type="predicted"/>
<dbReference type="InterPro" id="IPR017911">
    <property type="entry name" value="MacB-like_ATP-bd"/>
</dbReference>
<keyword evidence="3 5" id="KW-0067">ATP-binding</keyword>
<dbReference type="CDD" id="cd03255">
    <property type="entry name" value="ABC_MJ0796_LolCDE_FtsE"/>
    <property type="match status" value="1"/>
</dbReference>
<protein>
    <submittedName>
        <fullName evidence="5">ABC transporter ATP-binding protein</fullName>
    </submittedName>
</protein>
<dbReference type="PROSITE" id="PS50893">
    <property type="entry name" value="ABC_TRANSPORTER_2"/>
    <property type="match status" value="1"/>
</dbReference>
<dbReference type="InterPro" id="IPR017871">
    <property type="entry name" value="ABC_transporter-like_CS"/>
</dbReference>
<dbReference type="InterPro" id="IPR003439">
    <property type="entry name" value="ABC_transporter-like_ATP-bd"/>
</dbReference>
<feature type="domain" description="ABC transporter" evidence="4">
    <location>
        <begin position="23"/>
        <end position="242"/>
    </location>
</feature>
<sequence>MSNLELNKQVAQMPVNGLGATIVDCRNITKTVRMSRDQNLTILHEANFQVKQGEMVAIVGASGSGKTTMLGIIGGLDVPTSGEVFIAGQNISKLKEKQLARVRNRTIGFVFQFFNLVPTLTALENVMLPVQFDKKAQFKPEERARELLGLVGLSNRLNNKPTQLSGGEQQRVAIARALANQPALLLGDEPTGNLDSQRGHEILDLLSDLRARLGLTVCIVTHDQYIAARCDRQVHMKDGMLIN</sequence>
<organism evidence="5 6">
    <name type="scientific">Candidatus Chlorohelix allophototropha</name>
    <dbReference type="NCBI Taxonomy" id="3003348"/>
    <lineage>
        <taxon>Bacteria</taxon>
        <taxon>Bacillati</taxon>
        <taxon>Chloroflexota</taxon>
        <taxon>Chloroflexia</taxon>
        <taxon>Candidatus Chloroheliales</taxon>
        <taxon>Candidatus Chloroheliaceae</taxon>
        <taxon>Candidatus Chlorohelix</taxon>
    </lineage>
</organism>
<keyword evidence="1" id="KW-0813">Transport</keyword>
<gene>
    <name evidence="5" type="ORF">OZ401_000893</name>
</gene>
<dbReference type="SMART" id="SM00382">
    <property type="entry name" value="AAA"/>
    <property type="match status" value="1"/>
</dbReference>
<dbReference type="PANTHER" id="PTHR24220">
    <property type="entry name" value="IMPORT ATP-BINDING PROTEIN"/>
    <property type="match status" value="1"/>
</dbReference>
<dbReference type="Gene3D" id="3.40.50.300">
    <property type="entry name" value="P-loop containing nucleotide triphosphate hydrolases"/>
    <property type="match status" value="1"/>
</dbReference>
<evidence type="ECO:0000256" key="1">
    <source>
        <dbReference type="ARBA" id="ARBA00022448"/>
    </source>
</evidence>
<evidence type="ECO:0000256" key="2">
    <source>
        <dbReference type="ARBA" id="ARBA00022741"/>
    </source>
</evidence>
<dbReference type="InterPro" id="IPR003593">
    <property type="entry name" value="AAA+_ATPase"/>
</dbReference>
<dbReference type="Pfam" id="PF00005">
    <property type="entry name" value="ABC_tran"/>
    <property type="match status" value="1"/>
</dbReference>
<evidence type="ECO:0000256" key="3">
    <source>
        <dbReference type="ARBA" id="ARBA00022840"/>
    </source>
</evidence>
<dbReference type="PROSITE" id="PS00211">
    <property type="entry name" value="ABC_TRANSPORTER_1"/>
    <property type="match status" value="1"/>
</dbReference>
<keyword evidence="2" id="KW-0547">Nucleotide-binding</keyword>
<dbReference type="Proteomes" id="UP001431572">
    <property type="component" value="Chromosome 1"/>
</dbReference>
<dbReference type="RefSeq" id="WP_341469512.1">
    <property type="nucleotide sequence ID" value="NZ_CP128399.1"/>
</dbReference>